<evidence type="ECO:0000256" key="1">
    <source>
        <dbReference type="ARBA" id="ARBA00004651"/>
    </source>
</evidence>
<evidence type="ECO:0000313" key="11">
    <source>
        <dbReference type="Proteomes" id="UP000680304"/>
    </source>
</evidence>
<keyword evidence="5 8" id="KW-0812">Transmembrane</keyword>
<organism evidence="10 11">
    <name type="scientific">Paenibacillus cisolokensis</name>
    <dbReference type="NCBI Taxonomy" id="1658519"/>
    <lineage>
        <taxon>Bacteria</taxon>
        <taxon>Bacillati</taxon>
        <taxon>Bacillota</taxon>
        <taxon>Bacilli</taxon>
        <taxon>Bacillales</taxon>
        <taxon>Paenibacillaceae</taxon>
        <taxon>Paenibacillus</taxon>
    </lineage>
</organism>
<accession>A0ABQ4NCP9</accession>
<comment type="similarity">
    <text evidence="2">Belongs to the binding-protein-dependent transport system permease family. CysTW subfamily.</text>
</comment>
<keyword evidence="7 8" id="KW-0472">Membrane</keyword>
<sequence length="274" mass="29854">MPRMKRFYSVLGWIAIIYMAALFLYPLANVLTTSLNDNGSFSLEQYAKVFSSDVYMKVLGRTMWIAAVSTVISIVLGYALAYFIATRRPGSQGLWLMLIISPMFMSLTVRLYGWMIVLSNEGPVAAASKLLHFSQEVSLLFSNFSVIVGIVHYVLPFVVLNIYTSLKKLNPAVLEASMMLGASGARTFWHITFPLSLPGVFAGGSIAFALAANTFLVPVMLGGPKTNLLSNMAYNATVTIGNFGLGSALSIVLLIIVVIVLVLFGILERRGHHA</sequence>
<dbReference type="InterPro" id="IPR035906">
    <property type="entry name" value="MetI-like_sf"/>
</dbReference>
<reference evidence="10 11" key="1">
    <citation type="submission" date="2021-04" db="EMBL/GenBank/DDBJ databases">
        <title>Draft genome sequence of Paenibacillus cisolokensis, LC2-13A.</title>
        <authorList>
            <person name="Uke A."/>
            <person name="Chhe C."/>
            <person name="Baramee S."/>
            <person name="Kosugi A."/>
        </authorList>
    </citation>
    <scope>NUCLEOTIDE SEQUENCE [LARGE SCALE GENOMIC DNA]</scope>
    <source>
        <strain evidence="10 11">LC2-13A</strain>
    </source>
</reference>
<name>A0ABQ4NCP9_9BACL</name>
<keyword evidence="3 8" id="KW-0813">Transport</keyword>
<feature type="transmembrane region" description="Helical" evidence="8">
    <location>
        <begin position="7"/>
        <end position="28"/>
    </location>
</feature>
<feature type="domain" description="ABC transmembrane type-1" evidence="9">
    <location>
        <begin position="59"/>
        <end position="264"/>
    </location>
</feature>
<dbReference type="Gene3D" id="1.10.3720.10">
    <property type="entry name" value="MetI-like"/>
    <property type="match status" value="1"/>
</dbReference>
<dbReference type="Pfam" id="PF00528">
    <property type="entry name" value="BPD_transp_1"/>
    <property type="match status" value="1"/>
</dbReference>
<dbReference type="InterPro" id="IPR000515">
    <property type="entry name" value="MetI-like"/>
</dbReference>
<keyword evidence="11" id="KW-1185">Reference proteome</keyword>
<evidence type="ECO:0000256" key="6">
    <source>
        <dbReference type="ARBA" id="ARBA00022989"/>
    </source>
</evidence>
<dbReference type="PANTHER" id="PTHR42929">
    <property type="entry name" value="INNER MEMBRANE ABC TRANSPORTER PERMEASE PROTEIN YDCU-RELATED-RELATED"/>
    <property type="match status" value="1"/>
</dbReference>
<keyword evidence="4" id="KW-1003">Cell membrane</keyword>
<dbReference type="CDD" id="cd06261">
    <property type="entry name" value="TM_PBP2"/>
    <property type="match status" value="1"/>
</dbReference>
<evidence type="ECO:0000259" key="9">
    <source>
        <dbReference type="PROSITE" id="PS50928"/>
    </source>
</evidence>
<proteinExistence type="inferred from homology"/>
<evidence type="ECO:0000256" key="8">
    <source>
        <dbReference type="RuleBase" id="RU363032"/>
    </source>
</evidence>
<dbReference type="EMBL" id="BOVJ01000162">
    <property type="protein sequence ID" value="GIQ66017.1"/>
    <property type="molecule type" value="Genomic_DNA"/>
</dbReference>
<feature type="transmembrane region" description="Helical" evidence="8">
    <location>
        <begin position="243"/>
        <end position="267"/>
    </location>
</feature>
<dbReference type="SUPFAM" id="SSF161098">
    <property type="entry name" value="MetI-like"/>
    <property type="match status" value="1"/>
</dbReference>
<comment type="caution">
    <text evidence="10">The sequence shown here is derived from an EMBL/GenBank/DDBJ whole genome shotgun (WGS) entry which is preliminary data.</text>
</comment>
<dbReference type="PANTHER" id="PTHR42929:SF5">
    <property type="entry name" value="ABC TRANSPORTER PERMEASE PROTEIN"/>
    <property type="match status" value="1"/>
</dbReference>
<comment type="subcellular location">
    <subcellularLocation>
        <location evidence="1 8">Cell membrane</location>
        <topology evidence="1 8">Multi-pass membrane protein</topology>
    </subcellularLocation>
</comment>
<gene>
    <name evidence="10" type="ORF">PACILC2_45850</name>
</gene>
<feature type="transmembrane region" description="Helical" evidence="8">
    <location>
        <begin position="137"/>
        <end position="160"/>
    </location>
</feature>
<evidence type="ECO:0000256" key="3">
    <source>
        <dbReference type="ARBA" id="ARBA00022448"/>
    </source>
</evidence>
<evidence type="ECO:0000313" key="10">
    <source>
        <dbReference type="EMBL" id="GIQ66017.1"/>
    </source>
</evidence>
<keyword evidence="6 8" id="KW-1133">Transmembrane helix</keyword>
<dbReference type="Proteomes" id="UP000680304">
    <property type="component" value="Unassembled WGS sequence"/>
</dbReference>
<evidence type="ECO:0000256" key="7">
    <source>
        <dbReference type="ARBA" id="ARBA00023136"/>
    </source>
</evidence>
<evidence type="ECO:0000256" key="2">
    <source>
        <dbReference type="ARBA" id="ARBA00007069"/>
    </source>
</evidence>
<feature type="transmembrane region" description="Helical" evidence="8">
    <location>
        <begin position="94"/>
        <end position="117"/>
    </location>
</feature>
<protein>
    <submittedName>
        <fullName evidence="10">ABC transporter permease</fullName>
    </submittedName>
</protein>
<dbReference type="PROSITE" id="PS50928">
    <property type="entry name" value="ABC_TM1"/>
    <property type="match status" value="1"/>
</dbReference>
<evidence type="ECO:0000256" key="5">
    <source>
        <dbReference type="ARBA" id="ARBA00022692"/>
    </source>
</evidence>
<evidence type="ECO:0000256" key="4">
    <source>
        <dbReference type="ARBA" id="ARBA00022475"/>
    </source>
</evidence>
<feature type="transmembrane region" description="Helical" evidence="8">
    <location>
        <begin position="63"/>
        <end position="85"/>
    </location>
</feature>
<dbReference type="RefSeq" id="WP_062489155.1">
    <property type="nucleotide sequence ID" value="NZ_JBCNFP010000114.1"/>
</dbReference>